<sequence length="90" mass="10207">MAYTPQVEEATLVSENKNNGLFEILVVLKDRTHCRLIFERTPDGAPLITHANRLNKAPCPVCRKDFLCNCMERYSTQLAEQALAKVELSQ</sequence>
<dbReference type="EMBL" id="CP020557">
    <property type="protein sequence ID" value="ARF69559.1"/>
    <property type="molecule type" value="Genomic_DNA"/>
</dbReference>
<accession>A0A1U9YQT9</accession>
<proteinExistence type="predicted"/>
<dbReference type="Proteomes" id="UP000192727">
    <property type="component" value="Chromosome"/>
</dbReference>
<evidence type="ECO:0000313" key="2">
    <source>
        <dbReference type="Proteomes" id="UP000192727"/>
    </source>
</evidence>
<organism evidence="1 2">
    <name type="scientific">Paenibacillus larvae subsp. pulvifaciens</name>
    <dbReference type="NCBI Taxonomy" id="1477"/>
    <lineage>
        <taxon>Bacteria</taxon>
        <taxon>Bacillati</taxon>
        <taxon>Bacillota</taxon>
        <taxon>Bacilli</taxon>
        <taxon>Bacillales</taxon>
        <taxon>Paenibacillaceae</taxon>
        <taxon>Paenibacillus</taxon>
    </lineage>
</organism>
<dbReference type="AlphaFoldDB" id="A0A1U9YQT9"/>
<gene>
    <name evidence="1" type="ORF">B7C51_19630</name>
</gene>
<name>A0A1U9YQT9_9BACL</name>
<dbReference type="RefSeq" id="WP_024093690.1">
    <property type="nucleotide sequence ID" value="NZ_CP019794.1"/>
</dbReference>
<dbReference type="GeneID" id="64218274"/>
<evidence type="ECO:0000313" key="1">
    <source>
        <dbReference type="EMBL" id="ARF69559.1"/>
    </source>
</evidence>
<protein>
    <submittedName>
        <fullName evidence="1">Uncharacterized protein</fullName>
    </submittedName>
</protein>
<reference evidence="1 2" key="1">
    <citation type="submission" date="2017-03" db="EMBL/GenBank/DDBJ databases">
        <title>Paenibacillus larvae genome sequencing.</title>
        <authorList>
            <person name="Dingman D.W."/>
        </authorList>
    </citation>
    <scope>NUCLEOTIDE SEQUENCE [LARGE SCALE GENOMIC DNA]</scope>
    <source>
        <strain evidence="1 2">SAG 10367</strain>
    </source>
</reference>